<dbReference type="InterPro" id="IPR028053">
    <property type="entry name" value="Membr_insert_YidC_N"/>
</dbReference>
<dbReference type="InterPro" id="IPR047196">
    <property type="entry name" value="YidC_ALB_C"/>
</dbReference>
<evidence type="ECO:0000256" key="7">
    <source>
        <dbReference type="ARBA" id="ARBA00022927"/>
    </source>
</evidence>
<keyword evidence="6 13" id="KW-0812">Transmembrane</keyword>
<evidence type="ECO:0000313" key="17">
    <source>
        <dbReference type="Proteomes" id="UP000007460"/>
    </source>
</evidence>
<evidence type="ECO:0000256" key="9">
    <source>
        <dbReference type="ARBA" id="ARBA00023136"/>
    </source>
</evidence>
<dbReference type="EMBL" id="CP001751">
    <property type="protein sequence ID" value="ADE39745.1"/>
    <property type="molecule type" value="Genomic_DNA"/>
</dbReference>
<dbReference type="CDD" id="cd20070">
    <property type="entry name" value="5TM_YidC_Alb3"/>
    <property type="match status" value="1"/>
</dbReference>
<keyword evidence="9 13" id="KW-0472">Membrane</keyword>
<evidence type="ECO:0000256" key="13">
    <source>
        <dbReference type="HAMAP-Rule" id="MF_01810"/>
    </source>
</evidence>
<evidence type="ECO:0000256" key="12">
    <source>
        <dbReference type="ARBA" id="ARBA00033342"/>
    </source>
</evidence>
<dbReference type="GO" id="GO:0051205">
    <property type="term" value="P:protein insertion into membrane"/>
    <property type="evidence" value="ECO:0007669"/>
    <property type="project" value="TreeGrafter"/>
</dbReference>
<dbReference type="Pfam" id="PF02096">
    <property type="entry name" value="60KD_IMP"/>
    <property type="match status" value="1"/>
</dbReference>
<keyword evidence="8 13" id="KW-1133">Transmembrane helix</keyword>
<reference evidence="16 17" key="1">
    <citation type="journal article" date="2010" name="J. Bacteriol.">
        <title>Complete genome sequence of "Candidatus Puniceispirillum marinum" IMCC1322, a representative of the SAR116 clade in the Alphaproteobacteria.</title>
        <authorList>
            <person name="Oh H.M."/>
            <person name="Kwon K.K."/>
            <person name="Kang I."/>
            <person name="Kang S.G."/>
            <person name="Lee J.H."/>
            <person name="Kim S.J."/>
            <person name="Cho J.C."/>
        </authorList>
    </citation>
    <scope>NUCLEOTIDE SEQUENCE [LARGE SCALE GENOMIC DNA]</scope>
    <source>
        <strain evidence="16 17">IMCC1322</strain>
    </source>
</reference>
<evidence type="ECO:0000259" key="15">
    <source>
        <dbReference type="Pfam" id="PF14849"/>
    </source>
</evidence>
<evidence type="ECO:0000256" key="2">
    <source>
        <dbReference type="ARBA" id="ARBA00010527"/>
    </source>
</evidence>
<dbReference type="InterPro" id="IPR038221">
    <property type="entry name" value="YidC_periplasmic_sf"/>
</dbReference>
<dbReference type="NCBIfam" id="TIGR03593">
    <property type="entry name" value="yidC_nterm"/>
    <property type="match status" value="1"/>
</dbReference>
<sequence length="592" mass="65797">MKPDNRNLILAIALSMVVLFGWQMFVIKPQLEQEAAQQELLAAQAQAEAALQASQQADSDTPSVAQSSGSNVAVNNGAVSGGISDAKPQDTAPRILIDAPLITGSISVMGARIDDVVLTDYKETQDPESKNITFLHKASSSQPFFVEFGWSSSDANQPMPRADTLWQTNKDVLSPGAPVTLRWDNGQGLTFIRQISINDDYLISYDDSVQSTLDAAITLFPYGLVRRHGTPPTSGIYILHEGPLGVFDETLQEEDYSDLRDAEQGKIAVTPSKAGGWIGLTDKYWLAALLPDQNTRYDFSFQSLAGSGERYQVDYIDSKGLVLAPNTSVSAKGRVFAGAKIVKLLDQYREDLGIPNFDLAIDFGWFYFLTKPFFYAINWLNELLGNFGLATIAFTVVVKVVFFPLANKSYQSMGKMRLLAPKIQQLRERFGEDKMALNKEMMALYKAEKVNPAAGCLPVLLQIPVFFALYKVLFVTIEMRHAPFFGWITDLSAPDPTSIFNVFGLLPFSVDFLPPFLQLGAWPIMMGVSMFLQMRLNPAPPDPIQAKVFQLMPIFFTFLLATFPAGLVIYWTWNNLLSMGQQWYIMRRVAKS</sequence>
<dbReference type="HOGENOM" id="CLU_016535_1_0_5"/>
<dbReference type="AlphaFoldDB" id="D5BTZ8"/>
<evidence type="ECO:0000256" key="6">
    <source>
        <dbReference type="ARBA" id="ARBA00022692"/>
    </source>
</evidence>
<comment type="similarity">
    <text evidence="2 13">Belongs to the OXA1/ALB3/YidC family. Type 1 subfamily.</text>
</comment>
<gene>
    <name evidence="13" type="primary">yidC</name>
    <name evidence="16" type="ordered locus">SAR116_1502</name>
</gene>
<feature type="domain" description="Membrane insertase YidC N-terminal" evidence="15">
    <location>
        <begin position="94"/>
        <end position="375"/>
    </location>
</feature>
<evidence type="ECO:0000256" key="4">
    <source>
        <dbReference type="ARBA" id="ARBA00022448"/>
    </source>
</evidence>
<dbReference type="NCBIfam" id="TIGR03592">
    <property type="entry name" value="yidC_oxa1_cterm"/>
    <property type="match status" value="1"/>
</dbReference>
<dbReference type="InterPro" id="IPR028055">
    <property type="entry name" value="YidC/Oxa/ALB_C"/>
</dbReference>
<dbReference type="CDD" id="cd19961">
    <property type="entry name" value="EcYidC-like_peri"/>
    <property type="match status" value="1"/>
</dbReference>
<evidence type="ECO:0000256" key="10">
    <source>
        <dbReference type="ARBA" id="ARBA00023186"/>
    </source>
</evidence>
<keyword evidence="4 13" id="KW-0813">Transport</keyword>
<dbReference type="Proteomes" id="UP000007460">
    <property type="component" value="Chromosome"/>
</dbReference>
<dbReference type="OrthoDB" id="9780552at2"/>
<feature type="transmembrane region" description="Helical" evidence="13">
    <location>
        <begin position="383"/>
        <end position="406"/>
    </location>
</feature>
<comment type="function">
    <text evidence="13">Required for the insertion and/or proper folding and/or complex formation of integral membrane proteins into the membrane. Involved in integration of membrane proteins that insert both dependently and independently of the Sec translocase complex, as well as at least some lipoproteins. Aids folding of multispanning membrane proteins.</text>
</comment>
<dbReference type="InterPro" id="IPR001708">
    <property type="entry name" value="YidC/ALB3/OXA1/COX18"/>
</dbReference>
<dbReference type="Gene3D" id="2.70.98.90">
    <property type="match status" value="1"/>
</dbReference>
<dbReference type="GO" id="GO:0032977">
    <property type="term" value="F:membrane insertase activity"/>
    <property type="evidence" value="ECO:0007669"/>
    <property type="project" value="InterPro"/>
</dbReference>
<feature type="transmembrane region" description="Helical" evidence="13">
    <location>
        <begin position="553"/>
        <end position="573"/>
    </location>
</feature>
<feature type="transmembrane region" description="Helical" evidence="13">
    <location>
        <begin position="7"/>
        <end position="25"/>
    </location>
</feature>
<evidence type="ECO:0000256" key="1">
    <source>
        <dbReference type="ARBA" id="ARBA00004429"/>
    </source>
</evidence>
<protein>
    <recommendedName>
        <fullName evidence="3 13">Membrane protein insertase YidC</fullName>
    </recommendedName>
    <alternativeName>
        <fullName evidence="12 13">Foldase YidC</fullName>
    </alternativeName>
    <alternativeName>
        <fullName evidence="11 13">Membrane integrase YidC</fullName>
    </alternativeName>
    <alternativeName>
        <fullName evidence="13">Membrane protein YidC</fullName>
    </alternativeName>
</protein>
<dbReference type="PANTHER" id="PTHR12428">
    <property type="entry name" value="OXA1"/>
    <property type="match status" value="1"/>
</dbReference>
<keyword evidence="17" id="KW-1185">Reference proteome</keyword>
<dbReference type="RefSeq" id="WP_013046372.1">
    <property type="nucleotide sequence ID" value="NC_014010.1"/>
</dbReference>
<dbReference type="Pfam" id="PF14849">
    <property type="entry name" value="YidC_periplas"/>
    <property type="match status" value="1"/>
</dbReference>
<dbReference type="NCBIfam" id="NF002353">
    <property type="entry name" value="PRK01318.1-4"/>
    <property type="match status" value="1"/>
</dbReference>
<keyword evidence="10 13" id="KW-0143">Chaperone</keyword>
<evidence type="ECO:0000259" key="14">
    <source>
        <dbReference type="Pfam" id="PF02096"/>
    </source>
</evidence>
<proteinExistence type="inferred from homology"/>
<evidence type="ECO:0000256" key="8">
    <source>
        <dbReference type="ARBA" id="ARBA00022989"/>
    </source>
</evidence>
<keyword evidence="7 13" id="KW-0653">Protein transport</keyword>
<feature type="domain" description="Membrane insertase YidC/Oxa/ALB C-terminal" evidence="14">
    <location>
        <begin position="387"/>
        <end position="587"/>
    </location>
</feature>
<name>D5BTZ8_PUNMI</name>
<organism evidence="16 17">
    <name type="scientific">Puniceispirillum marinum (strain IMCC1322)</name>
    <dbReference type="NCBI Taxonomy" id="488538"/>
    <lineage>
        <taxon>Bacteria</taxon>
        <taxon>Pseudomonadati</taxon>
        <taxon>Pseudomonadota</taxon>
        <taxon>Alphaproteobacteria</taxon>
        <taxon>Candidatus Puniceispirillales</taxon>
        <taxon>Candidatus Puniceispirillaceae</taxon>
        <taxon>Candidatus Puniceispirillum</taxon>
    </lineage>
</organism>
<dbReference type="GO" id="GO:0015031">
    <property type="term" value="P:protein transport"/>
    <property type="evidence" value="ECO:0007669"/>
    <property type="project" value="UniProtKB-KW"/>
</dbReference>
<comment type="subcellular location">
    <subcellularLocation>
        <location evidence="1 13">Cell inner membrane</location>
        <topology evidence="1 13">Multi-pass membrane protein</topology>
    </subcellularLocation>
</comment>
<dbReference type="KEGG" id="apb:SAR116_1502"/>
<evidence type="ECO:0000256" key="3">
    <source>
        <dbReference type="ARBA" id="ARBA00015325"/>
    </source>
</evidence>
<feature type="transmembrane region" description="Helical" evidence="13">
    <location>
        <begin position="450"/>
        <end position="470"/>
    </location>
</feature>
<evidence type="ECO:0000256" key="5">
    <source>
        <dbReference type="ARBA" id="ARBA00022475"/>
    </source>
</evidence>
<dbReference type="HAMAP" id="MF_01810">
    <property type="entry name" value="YidC_type1"/>
    <property type="match status" value="1"/>
</dbReference>
<dbReference type="InterPro" id="IPR019998">
    <property type="entry name" value="Membr_insert_YidC"/>
</dbReference>
<dbReference type="PRINTS" id="PR01900">
    <property type="entry name" value="YIDCPROTEIN"/>
</dbReference>
<dbReference type="PANTHER" id="PTHR12428:SF65">
    <property type="entry name" value="CYTOCHROME C OXIDASE ASSEMBLY PROTEIN COX18, MITOCHONDRIAL"/>
    <property type="match status" value="1"/>
</dbReference>
<evidence type="ECO:0000313" key="16">
    <source>
        <dbReference type="EMBL" id="ADE39745.1"/>
    </source>
</evidence>
<dbReference type="eggNOG" id="COG0706">
    <property type="taxonomic scope" value="Bacteria"/>
</dbReference>
<comment type="subunit">
    <text evidence="13">Interacts with the Sec translocase complex via SecD. Specifically interacts with transmembrane segments of nascent integral membrane proteins during membrane integration.</text>
</comment>
<evidence type="ECO:0000256" key="11">
    <source>
        <dbReference type="ARBA" id="ARBA00033245"/>
    </source>
</evidence>
<keyword evidence="5 13" id="KW-1003">Cell membrane</keyword>
<accession>D5BTZ8</accession>
<keyword evidence="13" id="KW-0997">Cell inner membrane</keyword>
<dbReference type="STRING" id="488538.SAR116_1502"/>
<dbReference type="GO" id="GO:0005886">
    <property type="term" value="C:plasma membrane"/>
    <property type="evidence" value="ECO:0007669"/>
    <property type="project" value="UniProtKB-SubCell"/>
</dbReference>